<dbReference type="KEGG" id="haq:DU484_12310"/>
<dbReference type="CDD" id="cd16913">
    <property type="entry name" value="YkuD_like"/>
    <property type="match status" value="1"/>
</dbReference>
<dbReference type="EMBL" id="CP031148">
    <property type="protein sequence ID" value="AXG10564.1"/>
    <property type="molecule type" value="Genomic_DNA"/>
</dbReference>
<name>A0A345EEE2_9EURY</name>
<dbReference type="InterPro" id="IPR005490">
    <property type="entry name" value="LD_TPept_cat_dom"/>
</dbReference>
<dbReference type="GO" id="GO:0016740">
    <property type="term" value="F:transferase activity"/>
    <property type="evidence" value="ECO:0007669"/>
    <property type="project" value="InterPro"/>
</dbReference>
<evidence type="ECO:0000313" key="2">
    <source>
        <dbReference type="Proteomes" id="UP000252985"/>
    </source>
</evidence>
<protein>
    <submittedName>
        <fullName evidence="1">Uncharacterized protein</fullName>
    </submittedName>
</protein>
<reference evidence="1 2" key="1">
    <citation type="submission" date="2018-07" db="EMBL/GenBank/DDBJ databases">
        <title>Genome sequences of Haloplanus sp. CBA1112.</title>
        <authorList>
            <person name="Kim Y.B."/>
            <person name="Roh S.W."/>
        </authorList>
    </citation>
    <scope>NUCLEOTIDE SEQUENCE [LARGE SCALE GENOMIC DNA]</scope>
    <source>
        <strain evidence="1 2">CBA1112</strain>
    </source>
</reference>
<dbReference type="AlphaFoldDB" id="A0A345EEE2"/>
<dbReference type="Pfam" id="PF20575">
    <property type="entry name" value="HTH_63"/>
    <property type="match status" value="1"/>
</dbReference>
<proteinExistence type="predicted"/>
<dbReference type="Proteomes" id="UP000252985">
    <property type="component" value="Chromosome"/>
</dbReference>
<dbReference type="InterPro" id="IPR046783">
    <property type="entry name" value="HTH_63"/>
</dbReference>
<accession>A0A345EEE2</accession>
<dbReference type="GeneID" id="37287774"/>
<sequence>MERSAPVRVVVWMRDAPPPPDDPRSRVLDRLRELEADGAVDDVSVRVWGQYVDPPADTPADEEGPIQARIAEFESWGDREGHSLEPAFGQCERSTMVSAERREVIRLPLQCLAVYAGDRLVAVFPCSTGSGTETVADCVRRLEAGDVVDAPDMD</sequence>
<gene>
    <name evidence="1" type="ORF">DU484_12310</name>
</gene>
<organism evidence="1 2">
    <name type="scientific">Haloplanus rubicundus</name>
    <dbReference type="NCBI Taxonomy" id="1547898"/>
    <lineage>
        <taxon>Archaea</taxon>
        <taxon>Methanobacteriati</taxon>
        <taxon>Methanobacteriota</taxon>
        <taxon>Stenosarchaea group</taxon>
        <taxon>Halobacteria</taxon>
        <taxon>Halobacteriales</taxon>
        <taxon>Haloferacaceae</taxon>
        <taxon>Haloplanus</taxon>
    </lineage>
</organism>
<dbReference type="RefSeq" id="WP_114606057.1">
    <property type="nucleotide sequence ID" value="NZ_CP031148.1"/>
</dbReference>
<evidence type="ECO:0000313" key="1">
    <source>
        <dbReference type="EMBL" id="AXG10564.1"/>
    </source>
</evidence>